<feature type="domain" description="Protein kinase" evidence="1">
    <location>
        <begin position="67"/>
        <end position="392"/>
    </location>
</feature>
<evidence type="ECO:0000313" key="2">
    <source>
        <dbReference type="EMBL" id="OCB91670.1"/>
    </source>
</evidence>
<dbReference type="InterPro" id="IPR008271">
    <property type="entry name" value="Ser/Thr_kinase_AS"/>
</dbReference>
<dbReference type="PROSITE" id="PS00108">
    <property type="entry name" value="PROTEIN_KINASE_ST"/>
    <property type="match status" value="2"/>
</dbReference>
<evidence type="ECO:0000259" key="1">
    <source>
        <dbReference type="PROSITE" id="PS50011"/>
    </source>
</evidence>
<protein>
    <submittedName>
        <fullName evidence="2">Kinase-like protein</fullName>
    </submittedName>
</protein>
<keyword evidence="2" id="KW-0418">Kinase</keyword>
<dbReference type="SUPFAM" id="SSF56112">
    <property type="entry name" value="Protein kinase-like (PK-like)"/>
    <property type="match status" value="2"/>
</dbReference>
<dbReference type="GO" id="GO:0005524">
    <property type="term" value="F:ATP binding"/>
    <property type="evidence" value="ECO:0007669"/>
    <property type="project" value="InterPro"/>
</dbReference>
<dbReference type="Pfam" id="PF00069">
    <property type="entry name" value="Pkinase"/>
    <property type="match status" value="2"/>
</dbReference>
<reference evidence="2" key="1">
    <citation type="submission" date="2016-06" db="EMBL/GenBank/DDBJ databases">
        <title>Draft Genome sequence of the fungus Inonotus baumii.</title>
        <authorList>
            <person name="Zhu H."/>
            <person name="Lin W."/>
        </authorList>
    </citation>
    <scope>NUCLEOTIDE SEQUENCE</scope>
    <source>
        <strain evidence="2">821</strain>
    </source>
</reference>
<dbReference type="SMART" id="SM00220">
    <property type="entry name" value="S_TKc"/>
    <property type="match status" value="1"/>
</dbReference>
<dbReference type="OrthoDB" id="346907at2759"/>
<name>A0A9Q5I5E1_SANBA</name>
<proteinExistence type="predicted"/>
<dbReference type="InterPro" id="IPR000719">
    <property type="entry name" value="Prot_kinase_dom"/>
</dbReference>
<feature type="domain" description="Protein kinase" evidence="1">
    <location>
        <begin position="389"/>
        <end position="534"/>
    </location>
</feature>
<dbReference type="InterPro" id="IPR011009">
    <property type="entry name" value="Kinase-like_dom_sf"/>
</dbReference>
<gene>
    <name evidence="2" type="ORF">A7U60_g1067</name>
</gene>
<dbReference type="Gene3D" id="1.10.510.10">
    <property type="entry name" value="Transferase(Phosphotransferase) domain 1"/>
    <property type="match status" value="2"/>
</dbReference>
<dbReference type="AlphaFoldDB" id="A0A9Q5I5E1"/>
<dbReference type="Proteomes" id="UP000757232">
    <property type="component" value="Unassembled WGS sequence"/>
</dbReference>
<dbReference type="PANTHER" id="PTHR44329">
    <property type="entry name" value="SERINE/THREONINE-PROTEIN KINASE TNNI3K-RELATED"/>
    <property type="match status" value="1"/>
</dbReference>
<dbReference type="GO" id="GO:0004674">
    <property type="term" value="F:protein serine/threonine kinase activity"/>
    <property type="evidence" value="ECO:0007669"/>
    <property type="project" value="TreeGrafter"/>
</dbReference>
<comment type="caution">
    <text evidence="2">The sequence shown here is derived from an EMBL/GenBank/DDBJ whole genome shotgun (WGS) entry which is preliminary data.</text>
</comment>
<accession>A0A9Q5I5E1</accession>
<dbReference type="InterPro" id="IPR051681">
    <property type="entry name" value="Ser/Thr_Kinases-Pseudokinases"/>
</dbReference>
<keyword evidence="3" id="KW-1185">Reference proteome</keyword>
<dbReference type="PROSITE" id="PS50011">
    <property type="entry name" value="PROTEIN_KINASE_DOM"/>
    <property type="match status" value="2"/>
</dbReference>
<organism evidence="2 3">
    <name type="scientific">Sanghuangporus baumii</name>
    <name type="common">Phellinus baumii</name>
    <dbReference type="NCBI Taxonomy" id="108892"/>
    <lineage>
        <taxon>Eukaryota</taxon>
        <taxon>Fungi</taxon>
        <taxon>Dikarya</taxon>
        <taxon>Basidiomycota</taxon>
        <taxon>Agaricomycotina</taxon>
        <taxon>Agaricomycetes</taxon>
        <taxon>Hymenochaetales</taxon>
        <taxon>Hymenochaetaceae</taxon>
        <taxon>Sanghuangporus</taxon>
    </lineage>
</organism>
<dbReference type="PANTHER" id="PTHR44329:SF214">
    <property type="entry name" value="PROTEIN KINASE DOMAIN-CONTAINING PROTEIN"/>
    <property type="match status" value="1"/>
</dbReference>
<sequence>MGAFTSVSTATESWCILHTHFLCCDADMSERISSDSTVVDLPLTAERALRNSFASEPILNQWDHEELRQLERRSEHSYAGMLHALLDWHSDLDLTGKVHGIDSCHPIPGGYSDIMLGYCTRSDGTEYKVAVKRLRLHIVQDSEFQKKLAKELYIWSKLKNSRILPLEGFYLEDNNYPSLVSRWMENGTVLKYLESNSDTDLLKLITGIAEGITYLHLNDIVHSDIKPDNVVISDAGEPLLCDFGVSRMLEASRSYNFSSSLTGGLRGTIRFMSKELLQATESAPARYSKASDVWAFGMTVLSILTKKPPYHDIGNDVQVITAISNGVLPSSPVDKRLSESTIDLPVFGKRELATSFTAEQILNQQDRDELRRLEQQSYTRTLQTLLDRHSNLDLTGRSSYCAHEDGTRYRVAVKRLRFHIMQGTGFQKKLAKEFYIWSKFNNRILPLEGFYLEDNDYPSLVSRWMENGTVLKYLDSNPGHDLLKLISGIAEGTMYHHLNDIVHSDIKPDNVMISDSGEPLWDLSHAGGIKAIQF</sequence>
<keyword evidence="2" id="KW-0808">Transferase</keyword>
<dbReference type="EMBL" id="LNZH02000073">
    <property type="protein sequence ID" value="OCB91670.1"/>
    <property type="molecule type" value="Genomic_DNA"/>
</dbReference>
<evidence type="ECO:0000313" key="3">
    <source>
        <dbReference type="Proteomes" id="UP000757232"/>
    </source>
</evidence>